<dbReference type="AlphaFoldDB" id="A0A5R9IKW3"/>
<organism evidence="2 3">
    <name type="scientific">Thalassotalea litorea</name>
    <dbReference type="NCBI Taxonomy" id="2020715"/>
    <lineage>
        <taxon>Bacteria</taxon>
        <taxon>Pseudomonadati</taxon>
        <taxon>Pseudomonadota</taxon>
        <taxon>Gammaproteobacteria</taxon>
        <taxon>Alteromonadales</taxon>
        <taxon>Colwelliaceae</taxon>
        <taxon>Thalassotalea</taxon>
    </lineage>
</organism>
<dbReference type="EMBL" id="VCBC01000007">
    <property type="protein sequence ID" value="TLU65229.1"/>
    <property type="molecule type" value="Genomic_DNA"/>
</dbReference>
<keyword evidence="1" id="KW-1133">Transmembrane helix</keyword>
<proteinExistence type="predicted"/>
<dbReference type="OrthoDB" id="9204737at2"/>
<dbReference type="Proteomes" id="UP000307790">
    <property type="component" value="Unassembled WGS sequence"/>
</dbReference>
<dbReference type="InterPro" id="IPR032307">
    <property type="entry name" value="PepSY_TM-like_2"/>
</dbReference>
<dbReference type="PANTHER" id="PTHR40115">
    <property type="entry name" value="INNER MEMBRANE PROTEIN WITH PEPSY TM HELIX"/>
    <property type="match status" value="1"/>
</dbReference>
<dbReference type="RefSeq" id="WP_138319532.1">
    <property type="nucleotide sequence ID" value="NZ_VCBC01000007.1"/>
</dbReference>
<gene>
    <name evidence="2" type="ORF">FE810_07995</name>
</gene>
<keyword evidence="3" id="KW-1185">Reference proteome</keyword>
<dbReference type="InterPro" id="IPR005625">
    <property type="entry name" value="PepSY-ass_TM"/>
</dbReference>
<dbReference type="PANTHER" id="PTHR40115:SF1">
    <property type="entry name" value="INNER MEMBRANE PROTEIN WITH PEPSY TM HELIX"/>
    <property type="match status" value="1"/>
</dbReference>
<feature type="transmembrane region" description="Helical" evidence="1">
    <location>
        <begin position="239"/>
        <end position="262"/>
    </location>
</feature>
<evidence type="ECO:0000313" key="3">
    <source>
        <dbReference type="Proteomes" id="UP000307790"/>
    </source>
</evidence>
<comment type="caution">
    <text evidence="2">The sequence shown here is derived from an EMBL/GenBank/DDBJ whole genome shotgun (WGS) entry which is preliminary data.</text>
</comment>
<name>A0A5R9IKW3_9GAMM</name>
<dbReference type="Pfam" id="PF03929">
    <property type="entry name" value="PepSY_TM"/>
    <property type="match status" value="1"/>
</dbReference>
<keyword evidence="1" id="KW-0812">Transmembrane</keyword>
<reference evidence="2 3" key="1">
    <citation type="submission" date="2019-05" db="EMBL/GenBank/DDBJ databases">
        <title>Genome sequences of Thalassotalea litorea 1K03283.</title>
        <authorList>
            <person name="Zhang D."/>
        </authorList>
    </citation>
    <scope>NUCLEOTIDE SEQUENCE [LARGE SCALE GENOMIC DNA]</scope>
    <source>
        <strain evidence="2 3">MCCC 1K03283</strain>
    </source>
</reference>
<protein>
    <submittedName>
        <fullName evidence="2">PepSY domain-containing protein</fullName>
    </submittedName>
</protein>
<accession>A0A5R9IKW3</accession>
<evidence type="ECO:0000313" key="2">
    <source>
        <dbReference type="EMBL" id="TLU65229.1"/>
    </source>
</evidence>
<sequence length="273" mass="31623">MNKKRGKPAKRKLSKLYRKIHRTLGIWLAVFVIFLSVSGILINHSQTLKLDQKFVAVDWILDLYGINSPQQFTVFDSQIPDSPIVQMDQQVWFGDKFLFQYPSPLVSAGQYQSYLIVAGSQDLFIYTLDGELLDSFNRQNGLPGTIRFIRVDSSQLILETDQGIYVMDEQFMGFSSFAPIDDEHIASASMDSGVKVWRADSVKLTSVQKQTFTTNFKHRIMKWERVLLDMHSGRLFSKFGVWFMDLVALFFILLSITGLYLWQKDNNKKRKHR</sequence>
<dbReference type="SUPFAM" id="SSF69322">
    <property type="entry name" value="Tricorn protease domain 2"/>
    <property type="match status" value="1"/>
</dbReference>
<keyword evidence="1" id="KW-0472">Membrane</keyword>
<evidence type="ECO:0000256" key="1">
    <source>
        <dbReference type="SAM" id="Phobius"/>
    </source>
</evidence>